<keyword evidence="13" id="KW-1185">Reference proteome</keyword>
<dbReference type="InterPro" id="IPR004090">
    <property type="entry name" value="Chemotax_Me-accpt_rcpt"/>
</dbReference>
<dbReference type="InterPro" id="IPR004089">
    <property type="entry name" value="MCPsignal_dom"/>
</dbReference>
<evidence type="ECO:0000256" key="1">
    <source>
        <dbReference type="ARBA" id="ARBA00004651"/>
    </source>
</evidence>
<comment type="similarity">
    <text evidence="7">Belongs to the methyl-accepting chemotaxis (MCP) protein family.</text>
</comment>
<evidence type="ECO:0000259" key="10">
    <source>
        <dbReference type="PROSITE" id="PS50111"/>
    </source>
</evidence>
<reference evidence="12 13" key="1">
    <citation type="submission" date="2016-10" db="EMBL/GenBank/DDBJ databases">
        <authorList>
            <person name="de Groot N.N."/>
        </authorList>
    </citation>
    <scope>NUCLEOTIDE SEQUENCE [LARGE SCALE GENOMIC DNA]</scope>
    <source>
        <strain evidence="12 13">DSM 13305</strain>
    </source>
</reference>
<dbReference type="Pfam" id="PF17203">
    <property type="entry name" value="sCache_3_2"/>
    <property type="match status" value="1"/>
</dbReference>
<dbReference type="PRINTS" id="PR00260">
    <property type="entry name" value="CHEMTRNSDUCR"/>
</dbReference>
<dbReference type="CDD" id="cd18773">
    <property type="entry name" value="PDC1_HK_sensor"/>
    <property type="match status" value="1"/>
</dbReference>
<dbReference type="GO" id="GO:0007165">
    <property type="term" value="P:signal transduction"/>
    <property type="evidence" value="ECO:0007669"/>
    <property type="project" value="UniProtKB-KW"/>
</dbReference>
<dbReference type="RefSeq" id="WP_091743897.1">
    <property type="nucleotide sequence ID" value="NZ_FODY01000002.1"/>
</dbReference>
<dbReference type="Pfam" id="PF00015">
    <property type="entry name" value="MCPsignal"/>
    <property type="match status" value="1"/>
</dbReference>
<keyword evidence="5 9" id="KW-0472">Membrane</keyword>
<dbReference type="Gene3D" id="3.30.450.20">
    <property type="entry name" value="PAS domain"/>
    <property type="match status" value="1"/>
</dbReference>
<keyword evidence="3 9" id="KW-0812">Transmembrane</keyword>
<dbReference type="SUPFAM" id="SSF58104">
    <property type="entry name" value="Methyl-accepting chemotaxis protein (MCP) signaling domain"/>
    <property type="match status" value="1"/>
</dbReference>
<dbReference type="CDD" id="cd06225">
    <property type="entry name" value="HAMP"/>
    <property type="match status" value="1"/>
</dbReference>
<sequence>MHIRSLGVKGKIMAIMAMIVLVAIGATVGPILYLQTEKMYQSYQNEALSSSRAMEEMFSESERKTKAVANLAALLPGLAEATYAGDGPKILQLIRDIPKSDVDYVTITDKNGVVLARTHSPKTGDSIANIYAVQQAMTGNMSTTVENSPATPLSIRTCLPIRLPDGQVVGTLSVSVDGAQQALVDKVKEIYQVDATVFGGDTRVSTTVMKDGQRAIGTKASGAVIAKVLQEKAVYTGVADVNGKPYVTAYRPISGAQDEPVGMLFAGKSLEQYYADRNHQIFVTVIAALAVLVFCLGLSYWLTKVFCVPLEKLTMAVKAFSQGNLSVTVDHAAADEFGTLARGFNNMGTELRKLVGMVNGQAEQLAASSEELTAGTEQSALASQQVATSIAQVAEGAAMQLAAVEESVQSIRQMADLVQHAAEQMVQVAAEATETSAKATQGDAMVKQAVSQMDHIKSAVGTSAELVTVLGTRSQEIGQIIDTISGIAGQTNLLALNAAIEAARAGEQGRGFAVVAEEVRKLAEQSQAAAQKITELINEIQRDTEQTVQAMHNGTQEVGNGAEIVMAAGNAFQEIERRISQINSSVGTLSTSIQEINQSNKAVVGNIDKIDSLSKAAVAEAETVSAATEEQSASMEEMAASSRGLADMAQNLITAVGKFSI</sequence>
<dbReference type="Gene3D" id="1.10.287.950">
    <property type="entry name" value="Methyl-accepting chemotaxis protein"/>
    <property type="match status" value="1"/>
</dbReference>
<dbReference type="AlphaFoldDB" id="A0A1H8Q5E9"/>
<dbReference type="FunFam" id="1.10.287.950:FF:000001">
    <property type="entry name" value="Methyl-accepting chemotaxis sensory transducer"/>
    <property type="match status" value="1"/>
</dbReference>
<evidence type="ECO:0000313" key="13">
    <source>
        <dbReference type="Proteomes" id="UP000198847"/>
    </source>
</evidence>
<evidence type="ECO:0000256" key="9">
    <source>
        <dbReference type="SAM" id="Phobius"/>
    </source>
</evidence>
<organism evidence="12 13">
    <name type="scientific">Propionispora vibrioides</name>
    <dbReference type="NCBI Taxonomy" id="112903"/>
    <lineage>
        <taxon>Bacteria</taxon>
        <taxon>Bacillati</taxon>
        <taxon>Bacillota</taxon>
        <taxon>Negativicutes</taxon>
        <taxon>Selenomonadales</taxon>
        <taxon>Sporomusaceae</taxon>
        <taxon>Propionispora</taxon>
    </lineage>
</organism>
<comment type="subcellular location">
    <subcellularLocation>
        <location evidence="1">Cell membrane</location>
        <topology evidence="1">Multi-pass membrane protein</topology>
    </subcellularLocation>
</comment>
<dbReference type="EMBL" id="FODY01000002">
    <property type="protein sequence ID" value="SEO49296.1"/>
    <property type="molecule type" value="Genomic_DNA"/>
</dbReference>
<dbReference type="GO" id="GO:0006935">
    <property type="term" value="P:chemotaxis"/>
    <property type="evidence" value="ECO:0007669"/>
    <property type="project" value="InterPro"/>
</dbReference>
<dbReference type="SMART" id="SM00304">
    <property type="entry name" value="HAMP"/>
    <property type="match status" value="1"/>
</dbReference>
<dbReference type="STRING" id="112903.SAMN04490178_102188"/>
<evidence type="ECO:0000256" key="3">
    <source>
        <dbReference type="ARBA" id="ARBA00022692"/>
    </source>
</evidence>
<dbReference type="GO" id="GO:0004888">
    <property type="term" value="F:transmembrane signaling receptor activity"/>
    <property type="evidence" value="ECO:0007669"/>
    <property type="project" value="InterPro"/>
</dbReference>
<evidence type="ECO:0000256" key="4">
    <source>
        <dbReference type="ARBA" id="ARBA00022989"/>
    </source>
</evidence>
<proteinExistence type="inferred from homology"/>
<feature type="transmembrane region" description="Helical" evidence="9">
    <location>
        <begin position="12"/>
        <end position="34"/>
    </location>
</feature>
<feature type="domain" description="HAMP" evidence="11">
    <location>
        <begin position="309"/>
        <end position="356"/>
    </location>
</feature>
<name>A0A1H8Q5E9_9FIRM</name>
<evidence type="ECO:0000256" key="7">
    <source>
        <dbReference type="ARBA" id="ARBA00029447"/>
    </source>
</evidence>
<evidence type="ECO:0000256" key="8">
    <source>
        <dbReference type="PROSITE-ProRule" id="PRU00284"/>
    </source>
</evidence>
<keyword evidence="6 8" id="KW-0807">Transducer</keyword>
<dbReference type="PROSITE" id="PS50111">
    <property type="entry name" value="CHEMOTAXIS_TRANSDUC_2"/>
    <property type="match status" value="1"/>
</dbReference>
<dbReference type="CDD" id="cd11386">
    <property type="entry name" value="MCP_signal"/>
    <property type="match status" value="1"/>
</dbReference>
<evidence type="ECO:0000256" key="2">
    <source>
        <dbReference type="ARBA" id="ARBA00022475"/>
    </source>
</evidence>
<dbReference type="PROSITE" id="PS50885">
    <property type="entry name" value="HAMP"/>
    <property type="match status" value="1"/>
</dbReference>
<dbReference type="PANTHER" id="PTHR32089:SF112">
    <property type="entry name" value="LYSOZYME-LIKE PROTEIN-RELATED"/>
    <property type="match status" value="1"/>
</dbReference>
<evidence type="ECO:0000259" key="11">
    <source>
        <dbReference type="PROSITE" id="PS50885"/>
    </source>
</evidence>
<keyword evidence="4 9" id="KW-1133">Transmembrane helix</keyword>
<evidence type="ECO:0000313" key="12">
    <source>
        <dbReference type="EMBL" id="SEO49296.1"/>
    </source>
</evidence>
<feature type="domain" description="Methyl-accepting transducer" evidence="10">
    <location>
        <begin position="375"/>
        <end position="646"/>
    </location>
</feature>
<dbReference type="OrthoDB" id="9814363at2"/>
<dbReference type="InterPro" id="IPR029151">
    <property type="entry name" value="Sensor-like_sf"/>
</dbReference>
<evidence type="ECO:0000256" key="5">
    <source>
        <dbReference type="ARBA" id="ARBA00023136"/>
    </source>
</evidence>
<dbReference type="GO" id="GO:0005886">
    <property type="term" value="C:plasma membrane"/>
    <property type="evidence" value="ECO:0007669"/>
    <property type="project" value="UniProtKB-SubCell"/>
</dbReference>
<evidence type="ECO:0000256" key="6">
    <source>
        <dbReference type="ARBA" id="ARBA00023224"/>
    </source>
</evidence>
<dbReference type="Proteomes" id="UP000198847">
    <property type="component" value="Unassembled WGS sequence"/>
</dbReference>
<protein>
    <submittedName>
        <fullName evidence="12">Methyl-accepting chemotaxis protein</fullName>
    </submittedName>
</protein>
<dbReference type="Pfam" id="PF00672">
    <property type="entry name" value="HAMP"/>
    <property type="match status" value="1"/>
</dbReference>
<gene>
    <name evidence="12" type="ORF">SAMN04490178_102188</name>
</gene>
<keyword evidence="2" id="KW-1003">Cell membrane</keyword>
<feature type="transmembrane region" description="Helical" evidence="9">
    <location>
        <begin position="281"/>
        <end position="302"/>
    </location>
</feature>
<accession>A0A1H8Q5E9</accession>
<dbReference type="SMART" id="SM00283">
    <property type="entry name" value="MA"/>
    <property type="match status" value="1"/>
</dbReference>
<dbReference type="InterPro" id="IPR003660">
    <property type="entry name" value="HAMP_dom"/>
</dbReference>
<dbReference type="SUPFAM" id="SSF103190">
    <property type="entry name" value="Sensory domain-like"/>
    <property type="match status" value="2"/>
</dbReference>
<dbReference type="InterPro" id="IPR033463">
    <property type="entry name" value="sCache_3"/>
</dbReference>
<dbReference type="Pfam" id="PF17202">
    <property type="entry name" value="sCache_3_3"/>
    <property type="match status" value="1"/>
</dbReference>
<dbReference type="PANTHER" id="PTHR32089">
    <property type="entry name" value="METHYL-ACCEPTING CHEMOTAXIS PROTEIN MCPB"/>
    <property type="match status" value="1"/>
</dbReference>